<comment type="caution">
    <text evidence="1">The sequence shown here is derived from an EMBL/GenBank/DDBJ whole genome shotgun (WGS) entry which is preliminary data.</text>
</comment>
<accession>A0A2M9C0N5</accession>
<evidence type="ECO:0000313" key="1">
    <source>
        <dbReference type="EMBL" id="PJJ63884.1"/>
    </source>
</evidence>
<dbReference type="PANTHER" id="PTHR39441:SF1">
    <property type="entry name" value="DUF2252 DOMAIN-CONTAINING PROTEIN"/>
    <property type="match status" value="1"/>
</dbReference>
<dbReference type="AlphaFoldDB" id="A0A2M9C0N5"/>
<organism evidence="1 2">
    <name type="scientific">Compostimonas suwonensis</name>
    <dbReference type="NCBI Taxonomy" id="1048394"/>
    <lineage>
        <taxon>Bacteria</taxon>
        <taxon>Bacillati</taxon>
        <taxon>Actinomycetota</taxon>
        <taxon>Actinomycetes</taxon>
        <taxon>Micrococcales</taxon>
        <taxon>Microbacteriaceae</taxon>
        <taxon>Compostimonas</taxon>
    </lineage>
</organism>
<dbReference type="Pfam" id="PF10009">
    <property type="entry name" value="DUF2252"/>
    <property type="match status" value="1"/>
</dbReference>
<evidence type="ECO:0000313" key="2">
    <source>
        <dbReference type="Proteomes" id="UP000230161"/>
    </source>
</evidence>
<gene>
    <name evidence="1" type="ORF">CLV54_1565</name>
</gene>
<name>A0A2M9C0N5_9MICO</name>
<keyword evidence="2" id="KW-1185">Reference proteome</keyword>
<protein>
    <submittedName>
        <fullName evidence="1">Uncharacterized protein (DUF2252 family)</fullName>
    </submittedName>
</protein>
<dbReference type="Proteomes" id="UP000230161">
    <property type="component" value="Unassembled WGS sequence"/>
</dbReference>
<dbReference type="InterPro" id="IPR018721">
    <property type="entry name" value="DUF2252"/>
</dbReference>
<dbReference type="EMBL" id="PGFB01000002">
    <property type="protein sequence ID" value="PJJ63884.1"/>
    <property type="molecule type" value="Genomic_DNA"/>
</dbReference>
<sequence>MPTHLSRLQSEHTRYAKQQDAIAVGRDIRHRLPRSEHGLFAARDRDPLAILAQQNASRVQHLVPLRMGRMLASPFAFYRGTAGIMAADLASEPNTGIRVVSCGDAHLSNFGLFASPQRSMVFDLNDFDEAASGPWEWDLKRLVASVVIGGREAGHGEKQVRRAARHAAESYRTGMLEMMKLDVLERYYFRMDVDAIHPEIDSKTQKVIDRATAQARRRTSRSYLEKVTTRAADGTRMLIEDPPVLTHLPEATETDLERLFERYRRTVPSDINQLLSQFTLTDVAMRVVGVGSVGTRCYILILTGPQQEPLVLQVKEAQTSVLESYGRIEPSPEDEANRPLHAREGHRVVSNQRILQAVSDSFLGYLSVDGRDYYVRQFRDMKGSIDATELRFSGFLTYADACATLLARAHAQSHDAPMIAGYLGSSSSFDRAITEWSIAYAEQSLADYHRLRDAVATGEVEAQL</sequence>
<dbReference type="RefSeq" id="WP_245861476.1">
    <property type="nucleotide sequence ID" value="NZ_PGFB01000002.1"/>
</dbReference>
<dbReference type="PANTHER" id="PTHR39441">
    <property type="entry name" value="DUF2252 DOMAIN-CONTAINING PROTEIN"/>
    <property type="match status" value="1"/>
</dbReference>
<reference evidence="1 2" key="1">
    <citation type="submission" date="2017-11" db="EMBL/GenBank/DDBJ databases">
        <title>Genomic Encyclopedia of Archaeal and Bacterial Type Strains, Phase II (KMG-II): From Individual Species to Whole Genera.</title>
        <authorList>
            <person name="Goeker M."/>
        </authorList>
    </citation>
    <scope>NUCLEOTIDE SEQUENCE [LARGE SCALE GENOMIC DNA]</scope>
    <source>
        <strain evidence="1 2">DSM 25625</strain>
    </source>
</reference>
<proteinExistence type="predicted"/>